<reference evidence="2" key="1">
    <citation type="journal article" date="2012" name="PLoS ONE">
        <title>Gene sets for utilization of primary and secondary nutrition supplies in the distal gut of endangered iberian lynx.</title>
        <authorList>
            <person name="Alcaide M."/>
            <person name="Messina E."/>
            <person name="Richter M."/>
            <person name="Bargiela R."/>
            <person name="Peplies J."/>
            <person name="Huws S.A."/>
            <person name="Newbold C.J."/>
            <person name="Golyshin P.N."/>
            <person name="Simon M.A."/>
            <person name="Lopez G."/>
            <person name="Yakimov M.M."/>
            <person name="Ferrer M."/>
        </authorList>
    </citation>
    <scope>NUCLEOTIDE SEQUENCE</scope>
</reference>
<protein>
    <submittedName>
        <fullName evidence="2">Uncharacterized protein</fullName>
    </submittedName>
</protein>
<feature type="compositionally biased region" description="Polar residues" evidence="1">
    <location>
        <begin position="66"/>
        <end position="88"/>
    </location>
</feature>
<dbReference type="AlphaFoldDB" id="J9CCQ4"/>
<comment type="caution">
    <text evidence="2">The sequence shown here is derived from an EMBL/GenBank/DDBJ whole genome shotgun (WGS) entry which is preliminary data.</text>
</comment>
<proteinExistence type="predicted"/>
<organism evidence="2">
    <name type="scientific">gut metagenome</name>
    <dbReference type="NCBI Taxonomy" id="749906"/>
    <lineage>
        <taxon>unclassified sequences</taxon>
        <taxon>metagenomes</taxon>
        <taxon>organismal metagenomes</taxon>
    </lineage>
</organism>
<evidence type="ECO:0000256" key="1">
    <source>
        <dbReference type="SAM" id="MobiDB-lite"/>
    </source>
</evidence>
<gene>
    <name evidence="2" type="ORF">EVA_14146</name>
</gene>
<accession>J9CCQ4</accession>
<dbReference type="EMBL" id="AMCI01004613">
    <property type="protein sequence ID" value="EJW97740.1"/>
    <property type="molecule type" value="Genomic_DNA"/>
</dbReference>
<name>J9CCQ4_9ZZZZ</name>
<evidence type="ECO:0000313" key="2">
    <source>
        <dbReference type="EMBL" id="EJW97740.1"/>
    </source>
</evidence>
<sequence length="88" mass="9824">MNNLYGSICLSDIPKELIQVGKNGKKYLNIYVNARREPSQWGHTHYIKVAGRIQGQNTPYIGDLKPSSQTTTTAPSANDTQQMNDVPF</sequence>
<feature type="region of interest" description="Disordered" evidence="1">
    <location>
        <begin position="58"/>
        <end position="88"/>
    </location>
</feature>